<dbReference type="GeneID" id="5015458"/>
<protein>
    <submittedName>
        <fullName evidence="2">Uncharacterized protein</fullName>
    </submittedName>
</protein>
<dbReference type="KEGG" id="ptm:GSPATT00005522001"/>
<sequence length="549" mass="64737">MKFLIVNGYHASRNNFKQIEQFKQLIWDVQIQFSQITQQLKEVADVEFDFAIADRHSVQEYLFEPETSLVRPEHGLKFDALDMIFIAASPNVRPWHNRMRSIITLIRMCLKTKKLLFMTSFGAQALAYLCATNIQNYINITNGYGEGCKLVDFPKYTNQALKNGSDDFFLDSTTGDIYFYSKQTDEWIPKANVGIHHRRDAMEYQSIGKFVVKSPTYKPKQQMLSNQTEMTCIIKKQFLNYWLFKDVQMEFSIKQSNAWDIHTITFVNPEKRFSVLAENNFRGPLILQCDNILALLFEIESKSRDQFNIIQNFIENGIKTIRYSNHYNQISITYEKYFNNQKGIKNIEIVFDKTLKKTNKLDDSIKPKGMEYRKLINAQIQEQEREKIHSIQAGLTSRNNKQSDVVSHNNIMQKNYKVKRRKSFSLKQQQLMMLSQQVQNHEFLKQNPNLDNFLSDQQQPKSSRHLKINTEPKPQPRLKQEDDFDYDQRAHKTQFNQVQVRKLLHPSLDEQFLGQKRFWIPGFLNYKYTDIQSGLPSTRKGSRPLTDRF</sequence>
<dbReference type="InParanoid" id="A0BUQ9"/>
<evidence type="ECO:0000313" key="2">
    <source>
        <dbReference type="EMBL" id="CAK62276.1"/>
    </source>
</evidence>
<evidence type="ECO:0000256" key="1">
    <source>
        <dbReference type="SAM" id="MobiDB-lite"/>
    </source>
</evidence>
<evidence type="ECO:0000313" key="3">
    <source>
        <dbReference type="Proteomes" id="UP000000600"/>
    </source>
</evidence>
<name>A0BUQ9_PARTE</name>
<proteinExistence type="predicted"/>
<dbReference type="RefSeq" id="XP_001429674.1">
    <property type="nucleotide sequence ID" value="XM_001429637.1"/>
</dbReference>
<feature type="region of interest" description="Disordered" evidence="1">
    <location>
        <begin position="450"/>
        <end position="480"/>
    </location>
</feature>
<keyword evidence="3" id="KW-1185">Reference proteome</keyword>
<dbReference type="HOGENOM" id="CLU_487033_0_0_1"/>
<gene>
    <name evidence="2" type="ORF">GSPATT00005522001</name>
</gene>
<dbReference type="OrthoDB" id="289273at2759"/>
<accession>A0BUQ9</accession>
<dbReference type="AlphaFoldDB" id="A0BUQ9"/>
<dbReference type="Proteomes" id="UP000000600">
    <property type="component" value="Unassembled WGS sequence"/>
</dbReference>
<dbReference type="eggNOG" id="ENOG502QQQ8">
    <property type="taxonomic scope" value="Eukaryota"/>
</dbReference>
<reference evidence="2 3" key="1">
    <citation type="journal article" date="2006" name="Nature">
        <title>Global trends of whole-genome duplications revealed by the ciliate Paramecium tetraurelia.</title>
        <authorList>
            <consortium name="Genoscope"/>
            <person name="Aury J.-M."/>
            <person name="Jaillon O."/>
            <person name="Duret L."/>
            <person name="Noel B."/>
            <person name="Jubin C."/>
            <person name="Porcel B.M."/>
            <person name="Segurens B."/>
            <person name="Daubin V."/>
            <person name="Anthouard V."/>
            <person name="Aiach N."/>
            <person name="Arnaiz O."/>
            <person name="Billaut A."/>
            <person name="Beisson J."/>
            <person name="Blanc I."/>
            <person name="Bouhouche K."/>
            <person name="Camara F."/>
            <person name="Duharcourt S."/>
            <person name="Guigo R."/>
            <person name="Gogendeau D."/>
            <person name="Katinka M."/>
            <person name="Keller A.-M."/>
            <person name="Kissmehl R."/>
            <person name="Klotz C."/>
            <person name="Koll F."/>
            <person name="Le Moue A."/>
            <person name="Lepere C."/>
            <person name="Malinsky S."/>
            <person name="Nowacki M."/>
            <person name="Nowak J.K."/>
            <person name="Plattner H."/>
            <person name="Poulain J."/>
            <person name="Ruiz F."/>
            <person name="Serrano V."/>
            <person name="Zagulski M."/>
            <person name="Dessen P."/>
            <person name="Betermier M."/>
            <person name="Weissenbach J."/>
            <person name="Scarpelli C."/>
            <person name="Schachter V."/>
            <person name="Sperling L."/>
            <person name="Meyer E."/>
            <person name="Cohen J."/>
            <person name="Wincker P."/>
        </authorList>
    </citation>
    <scope>NUCLEOTIDE SEQUENCE [LARGE SCALE GENOMIC DNA]</scope>
    <source>
        <strain evidence="2 3">Stock d4-2</strain>
    </source>
</reference>
<feature type="compositionally biased region" description="Polar residues" evidence="1">
    <location>
        <begin position="450"/>
        <end position="461"/>
    </location>
</feature>
<organism evidence="2 3">
    <name type="scientific">Paramecium tetraurelia</name>
    <dbReference type="NCBI Taxonomy" id="5888"/>
    <lineage>
        <taxon>Eukaryota</taxon>
        <taxon>Sar</taxon>
        <taxon>Alveolata</taxon>
        <taxon>Ciliophora</taxon>
        <taxon>Intramacronucleata</taxon>
        <taxon>Oligohymenophorea</taxon>
        <taxon>Peniculida</taxon>
        <taxon>Parameciidae</taxon>
        <taxon>Paramecium</taxon>
    </lineage>
</organism>
<dbReference type="EMBL" id="CT868019">
    <property type="protein sequence ID" value="CAK62276.1"/>
    <property type="molecule type" value="Genomic_DNA"/>
</dbReference>
<dbReference type="OMA" id="CATNIQN"/>